<evidence type="ECO:0000313" key="11">
    <source>
        <dbReference type="EMBL" id="MFC6887255.1"/>
    </source>
</evidence>
<feature type="coiled-coil region" evidence="6">
    <location>
        <begin position="473"/>
        <end position="500"/>
    </location>
</feature>
<organism evidence="11 12">
    <name type="scientific">Actinomadura yumaensis</name>
    <dbReference type="NCBI Taxonomy" id="111807"/>
    <lineage>
        <taxon>Bacteria</taxon>
        <taxon>Bacillati</taxon>
        <taxon>Actinomycetota</taxon>
        <taxon>Actinomycetes</taxon>
        <taxon>Streptosporangiales</taxon>
        <taxon>Thermomonosporaceae</taxon>
        <taxon>Actinomadura</taxon>
    </lineage>
</organism>
<reference evidence="12" key="1">
    <citation type="journal article" date="2019" name="Int. J. Syst. Evol. Microbiol.">
        <title>The Global Catalogue of Microorganisms (GCM) 10K type strain sequencing project: providing services to taxonomists for standard genome sequencing and annotation.</title>
        <authorList>
            <consortium name="The Broad Institute Genomics Platform"/>
            <consortium name="The Broad Institute Genome Sequencing Center for Infectious Disease"/>
            <person name="Wu L."/>
            <person name="Ma J."/>
        </authorList>
    </citation>
    <scope>NUCLEOTIDE SEQUENCE [LARGE SCALE GENOMIC DNA]</scope>
    <source>
        <strain evidence="12">JCM 3369</strain>
    </source>
</reference>
<gene>
    <name evidence="11" type="ORF">ACFQKB_46355</name>
</gene>
<dbReference type="RefSeq" id="WP_378064205.1">
    <property type="nucleotide sequence ID" value="NZ_JBHSXS010000077.1"/>
</dbReference>
<evidence type="ECO:0000256" key="4">
    <source>
        <dbReference type="ARBA" id="ARBA00022679"/>
    </source>
</evidence>
<keyword evidence="3" id="KW-0597">Phosphoprotein</keyword>
<feature type="transmembrane region" description="Helical" evidence="8">
    <location>
        <begin position="313"/>
        <end position="335"/>
    </location>
</feature>
<evidence type="ECO:0000256" key="2">
    <source>
        <dbReference type="ARBA" id="ARBA00012438"/>
    </source>
</evidence>
<dbReference type="Pfam" id="PF08376">
    <property type="entry name" value="NIT"/>
    <property type="match status" value="1"/>
</dbReference>
<comment type="caution">
    <text evidence="11">The sequence shown here is derived from an EMBL/GenBank/DDBJ whole genome shotgun (WGS) entry which is preliminary data.</text>
</comment>
<accession>A0ABW2D3R5</accession>
<keyword evidence="8" id="KW-0812">Transmembrane</keyword>
<evidence type="ECO:0000256" key="8">
    <source>
        <dbReference type="SAM" id="Phobius"/>
    </source>
</evidence>
<dbReference type="InterPro" id="IPR050428">
    <property type="entry name" value="TCS_sensor_his_kinase"/>
</dbReference>
<evidence type="ECO:0000313" key="12">
    <source>
        <dbReference type="Proteomes" id="UP001596380"/>
    </source>
</evidence>
<dbReference type="InterPro" id="IPR003594">
    <property type="entry name" value="HATPase_dom"/>
</dbReference>
<evidence type="ECO:0000256" key="1">
    <source>
        <dbReference type="ARBA" id="ARBA00000085"/>
    </source>
</evidence>
<feature type="compositionally biased region" description="Basic and acidic residues" evidence="7">
    <location>
        <begin position="399"/>
        <end position="409"/>
    </location>
</feature>
<feature type="signal peptide" evidence="9">
    <location>
        <begin position="1"/>
        <end position="28"/>
    </location>
</feature>
<dbReference type="InterPro" id="IPR036890">
    <property type="entry name" value="HATPase_C_sf"/>
</dbReference>
<keyword evidence="6" id="KW-0175">Coiled coil</keyword>
<evidence type="ECO:0000256" key="9">
    <source>
        <dbReference type="SAM" id="SignalP"/>
    </source>
</evidence>
<keyword evidence="8" id="KW-1133">Transmembrane helix</keyword>
<dbReference type="PANTHER" id="PTHR45436:SF5">
    <property type="entry name" value="SENSOR HISTIDINE KINASE TRCS"/>
    <property type="match status" value="1"/>
</dbReference>
<evidence type="ECO:0000256" key="3">
    <source>
        <dbReference type="ARBA" id="ARBA00022553"/>
    </source>
</evidence>
<dbReference type="EC" id="2.7.13.3" evidence="2"/>
<dbReference type="PANTHER" id="PTHR45436">
    <property type="entry name" value="SENSOR HISTIDINE KINASE YKOH"/>
    <property type="match status" value="1"/>
</dbReference>
<feature type="compositionally biased region" description="Basic and acidic residues" evidence="7">
    <location>
        <begin position="842"/>
        <end position="862"/>
    </location>
</feature>
<dbReference type="EMBL" id="JBHSXS010000077">
    <property type="protein sequence ID" value="MFC6887255.1"/>
    <property type="molecule type" value="Genomic_DNA"/>
</dbReference>
<proteinExistence type="predicted"/>
<keyword evidence="9" id="KW-0732">Signal</keyword>
<feature type="region of interest" description="Disordered" evidence="7">
    <location>
        <begin position="755"/>
        <end position="890"/>
    </location>
</feature>
<evidence type="ECO:0000256" key="5">
    <source>
        <dbReference type="ARBA" id="ARBA00022777"/>
    </source>
</evidence>
<dbReference type="SMART" id="SM00387">
    <property type="entry name" value="HATPase_c"/>
    <property type="match status" value="1"/>
</dbReference>
<evidence type="ECO:0000256" key="6">
    <source>
        <dbReference type="SAM" id="Coils"/>
    </source>
</evidence>
<sequence length="890" mass="94554">MRVRSVKSRIFVLLVPPLVALVALWAFAAATTLSDNLRQSRARTFTERVARPTDDVVAALQNERRMSLSNLGDDATIGRAGFDAQRTETDRALAAFRKATGSGAVRGATGGATRRRIAELSEALNRLRALREAVDRRTVDRAQAMDRYTAFIDLAADIYDDVPSDDRRAVRDTRLLIALSRARETLAQEDALVTGALAANRLTPAEHLRLVQLAGARRFLYDDASRALTGPHVARYQRIVGGPEFGRFQSLEDRLSRPWPRPQGRGGRPPVDIGAWRTSVEAVDWQLDGLSSSVRAAAADRARAAAFTGLLRLGLAGGVGLLAVLAAITVAVRVGRRLIRESRSMSDTVTVFARDLLPTLADAANVHRNGRSGRDGDGGSGADGGRHSAESGDAEDQDKEAGDGGADRGEGDEDGPSEAGAAGPGAADPGAFTIAEIARIAEAFEEARQAVVRAAEGEAAAHKRLNDVIVTLARRNQSLLQRLLARLETLQRRADRPEELETLFELDHLATRMRRHAEGLVVLSGRPAGRTWRNPVRLVDVARAAAAEVEDYTRVEVEPMGRAALVGPVVADTVHLLAELIENGVAFSPPPTMVRVRGERVGRGFAVEIEDRGLGLSAEELARCNELLATDPEPELGDTARLGLFVVARLAARHAIGVTLRPSPFGGITAIVLVPLDLVVAPPGPRPPALRLGEGPTELAAPDRSVPAPERSVPPTPLAAPVPEDEEGRAPVRWNVPDEPVIRAARAVEAVRGAQAARADAEDGPLPTLPVRRRGEHMAPELRGTPEWAAGQGTEQRSPEDARRLLTTMQEGLQKGRASEAAGAERPDAEGSWLVRTPKPAKLAEDVESGERAEDAVSEERGGGGGGAGESGSAVGEDEGRSGGVGGGGE</sequence>
<feature type="compositionally biased region" description="Low complexity" evidence="7">
    <location>
        <begin position="417"/>
        <end position="428"/>
    </location>
</feature>
<keyword evidence="4" id="KW-0808">Transferase</keyword>
<comment type="catalytic activity">
    <reaction evidence="1">
        <text>ATP + protein L-histidine = ADP + protein N-phospho-L-histidine.</text>
        <dbReference type="EC" id="2.7.13.3"/>
    </reaction>
</comment>
<keyword evidence="12" id="KW-1185">Reference proteome</keyword>
<feature type="region of interest" description="Disordered" evidence="7">
    <location>
        <begin position="366"/>
        <end position="428"/>
    </location>
</feature>
<protein>
    <recommendedName>
        <fullName evidence="2">histidine kinase</fullName>
        <ecNumber evidence="2">2.7.13.3</ecNumber>
    </recommendedName>
</protein>
<feature type="region of interest" description="Disordered" evidence="7">
    <location>
        <begin position="689"/>
        <end position="731"/>
    </location>
</feature>
<keyword evidence="5" id="KW-0418">Kinase</keyword>
<feature type="chain" id="PRO_5047186520" description="histidine kinase" evidence="9">
    <location>
        <begin position="29"/>
        <end position="890"/>
    </location>
</feature>
<dbReference type="Gene3D" id="3.30.565.10">
    <property type="entry name" value="Histidine kinase-like ATPase, C-terminal domain"/>
    <property type="match status" value="1"/>
</dbReference>
<dbReference type="Proteomes" id="UP001596380">
    <property type="component" value="Unassembled WGS sequence"/>
</dbReference>
<feature type="domain" description="NIT" evidence="10">
    <location>
        <begin position="51"/>
        <end position="305"/>
    </location>
</feature>
<dbReference type="SUPFAM" id="SSF55874">
    <property type="entry name" value="ATPase domain of HSP90 chaperone/DNA topoisomerase II/histidine kinase"/>
    <property type="match status" value="1"/>
</dbReference>
<name>A0ABW2D3R5_9ACTN</name>
<dbReference type="InterPro" id="IPR010910">
    <property type="entry name" value="Nitrate/nitrite_sensing_bac"/>
</dbReference>
<evidence type="ECO:0000259" key="10">
    <source>
        <dbReference type="PROSITE" id="PS50906"/>
    </source>
</evidence>
<dbReference type="InterPro" id="IPR013587">
    <property type="entry name" value="Nitrate/nitrite_sensing"/>
</dbReference>
<dbReference type="Pfam" id="PF02518">
    <property type="entry name" value="HATPase_c"/>
    <property type="match status" value="1"/>
</dbReference>
<keyword evidence="8" id="KW-0472">Membrane</keyword>
<dbReference type="PROSITE" id="PS50906">
    <property type="entry name" value="NIT"/>
    <property type="match status" value="1"/>
</dbReference>
<evidence type="ECO:0000256" key="7">
    <source>
        <dbReference type="SAM" id="MobiDB-lite"/>
    </source>
</evidence>